<dbReference type="EMBL" id="ASPP01009070">
    <property type="protein sequence ID" value="ETO24661.1"/>
    <property type="molecule type" value="Genomic_DNA"/>
</dbReference>
<evidence type="ECO:0000313" key="4">
    <source>
        <dbReference type="EMBL" id="ETO24661.1"/>
    </source>
</evidence>
<gene>
    <name evidence="4" type="ORF">RFI_12496</name>
</gene>
<keyword evidence="5" id="KW-1185">Reference proteome</keyword>
<accession>X6NF85</accession>
<sequence length="216" mass="23764">MTTNQAKISTSGTGNTNKPMAVVQQGGTVSQLGNRTGVLQSSGQTKNTVHKHVEMYQAKELRQTGGLDAINRVPLSQIQQLQTTTEPTQAPKQVTSQAKNEVLGGCNDNTNKYVYIYLLVLLLFFFLKMSIHCIGFVFFLLTGGGGGKKKKNEERQQVLQESTTNLIINYIPPNMNEGALGSLFSPYGTMQNIKIVVDPHSVCVLEYVIKIKQNNK</sequence>
<evidence type="ECO:0000256" key="1">
    <source>
        <dbReference type="SAM" id="MobiDB-lite"/>
    </source>
</evidence>
<keyword evidence="2" id="KW-0472">Membrane</keyword>
<feature type="region of interest" description="Disordered" evidence="1">
    <location>
        <begin position="1"/>
        <end position="20"/>
    </location>
</feature>
<evidence type="ECO:0000259" key="3">
    <source>
        <dbReference type="Pfam" id="PF00076"/>
    </source>
</evidence>
<dbReference type="SUPFAM" id="SSF54928">
    <property type="entry name" value="RNA-binding domain, RBD"/>
    <property type="match status" value="1"/>
</dbReference>
<evidence type="ECO:0000256" key="2">
    <source>
        <dbReference type="SAM" id="Phobius"/>
    </source>
</evidence>
<dbReference type="OrthoDB" id="266020at2759"/>
<dbReference type="Proteomes" id="UP000023152">
    <property type="component" value="Unassembled WGS sequence"/>
</dbReference>
<dbReference type="AlphaFoldDB" id="X6NF85"/>
<organism evidence="4 5">
    <name type="scientific">Reticulomyxa filosa</name>
    <dbReference type="NCBI Taxonomy" id="46433"/>
    <lineage>
        <taxon>Eukaryota</taxon>
        <taxon>Sar</taxon>
        <taxon>Rhizaria</taxon>
        <taxon>Retaria</taxon>
        <taxon>Foraminifera</taxon>
        <taxon>Monothalamids</taxon>
        <taxon>Reticulomyxidae</taxon>
        <taxon>Reticulomyxa</taxon>
    </lineage>
</organism>
<proteinExistence type="predicted"/>
<keyword evidence="2" id="KW-1133">Transmembrane helix</keyword>
<feature type="compositionally biased region" description="Polar residues" evidence="1">
    <location>
        <begin position="1"/>
        <end position="18"/>
    </location>
</feature>
<dbReference type="GO" id="GO:0003723">
    <property type="term" value="F:RNA binding"/>
    <property type="evidence" value="ECO:0007669"/>
    <property type="project" value="InterPro"/>
</dbReference>
<dbReference type="Pfam" id="PF00076">
    <property type="entry name" value="RRM_1"/>
    <property type="match status" value="1"/>
</dbReference>
<dbReference type="InterPro" id="IPR035979">
    <property type="entry name" value="RBD_domain_sf"/>
</dbReference>
<keyword evidence="2" id="KW-0812">Transmembrane</keyword>
<feature type="domain" description="RRM" evidence="3">
    <location>
        <begin position="166"/>
        <end position="207"/>
    </location>
</feature>
<name>X6NF85_RETFI</name>
<protein>
    <recommendedName>
        <fullName evidence="3">RRM domain-containing protein</fullName>
    </recommendedName>
</protein>
<dbReference type="Gene3D" id="3.30.70.330">
    <property type="match status" value="1"/>
</dbReference>
<dbReference type="InterPro" id="IPR012677">
    <property type="entry name" value="Nucleotide-bd_a/b_plait_sf"/>
</dbReference>
<evidence type="ECO:0000313" key="5">
    <source>
        <dbReference type="Proteomes" id="UP000023152"/>
    </source>
</evidence>
<comment type="caution">
    <text evidence="4">The sequence shown here is derived from an EMBL/GenBank/DDBJ whole genome shotgun (WGS) entry which is preliminary data.</text>
</comment>
<feature type="transmembrane region" description="Helical" evidence="2">
    <location>
        <begin position="114"/>
        <end position="141"/>
    </location>
</feature>
<reference evidence="4 5" key="1">
    <citation type="journal article" date="2013" name="Curr. Biol.">
        <title>The Genome of the Foraminiferan Reticulomyxa filosa.</title>
        <authorList>
            <person name="Glockner G."/>
            <person name="Hulsmann N."/>
            <person name="Schleicher M."/>
            <person name="Noegel A.A."/>
            <person name="Eichinger L."/>
            <person name="Gallinger C."/>
            <person name="Pawlowski J."/>
            <person name="Sierra R."/>
            <person name="Euteneuer U."/>
            <person name="Pillet L."/>
            <person name="Moustafa A."/>
            <person name="Platzer M."/>
            <person name="Groth M."/>
            <person name="Szafranski K."/>
            <person name="Schliwa M."/>
        </authorList>
    </citation>
    <scope>NUCLEOTIDE SEQUENCE [LARGE SCALE GENOMIC DNA]</scope>
</reference>
<dbReference type="InterPro" id="IPR000504">
    <property type="entry name" value="RRM_dom"/>
</dbReference>